<organism evidence="6 7">
    <name type="scientific">Wenzhouxiangella limi</name>
    <dbReference type="NCBI Taxonomy" id="2707351"/>
    <lineage>
        <taxon>Bacteria</taxon>
        <taxon>Pseudomonadati</taxon>
        <taxon>Pseudomonadota</taxon>
        <taxon>Gammaproteobacteria</taxon>
        <taxon>Chromatiales</taxon>
        <taxon>Wenzhouxiangellaceae</taxon>
        <taxon>Wenzhouxiangella</taxon>
    </lineage>
</organism>
<dbReference type="RefSeq" id="WP_164212416.1">
    <property type="nucleotide sequence ID" value="NZ_JAAGSC010000044.1"/>
</dbReference>
<protein>
    <submittedName>
        <fullName evidence="6">5-oxoprolinase</fullName>
    </submittedName>
</protein>
<dbReference type="InterPro" id="IPR003692">
    <property type="entry name" value="Hydantoinase_B"/>
</dbReference>
<evidence type="ECO:0000256" key="1">
    <source>
        <dbReference type="ARBA" id="ARBA00010403"/>
    </source>
</evidence>
<dbReference type="AlphaFoldDB" id="A0A845V0A4"/>
<comment type="caution">
    <text evidence="6">The sequence shown here is derived from an EMBL/GenBank/DDBJ whole genome shotgun (WGS) entry which is preliminary data.</text>
</comment>
<dbReference type="Pfam" id="PF02538">
    <property type="entry name" value="Hydantoinase_B"/>
    <property type="match status" value="1"/>
</dbReference>
<reference evidence="6 7" key="1">
    <citation type="submission" date="2020-02" db="EMBL/GenBank/DDBJ databases">
        <authorList>
            <person name="Zhang X.-Y."/>
        </authorList>
    </citation>
    <scope>NUCLEOTIDE SEQUENCE [LARGE SCALE GENOMIC DNA]</scope>
    <source>
        <strain evidence="6 7">C33</strain>
    </source>
</reference>
<name>A0A845V0A4_9GAMM</name>
<comment type="similarity">
    <text evidence="1">Belongs to the oxoprolinase family.</text>
</comment>
<evidence type="ECO:0000259" key="3">
    <source>
        <dbReference type="Pfam" id="PF02538"/>
    </source>
</evidence>
<feature type="domain" description="Acetophenone carboxylase-like C-terminal" evidence="5">
    <location>
        <begin position="517"/>
        <end position="680"/>
    </location>
</feature>
<dbReference type="EMBL" id="JAAGSC010000044">
    <property type="protein sequence ID" value="NDY97047.1"/>
    <property type="molecule type" value="Genomic_DNA"/>
</dbReference>
<dbReference type="GO" id="GO:0017168">
    <property type="term" value="F:5-oxoprolinase (ATP-hydrolyzing) activity"/>
    <property type="evidence" value="ECO:0007669"/>
    <property type="project" value="TreeGrafter"/>
</dbReference>
<dbReference type="Proteomes" id="UP000484885">
    <property type="component" value="Unassembled WGS sequence"/>
</dbReference>
<dbReference type="Pfam" id="PF05378">
    <property type="entry name" value="Hydant_A_N"/>
    <property type="match status" value="1"/>
</dbReference>
<sequence length="1210" mass="130009">MTATDPSNGGPKRWRFWIDRGGTFTDVVARAPDGELHTAKLLSDNPYHYADAAIEGIRRLLALAPDESIPARVIDHVRMGTTVATNALLERRGERCALLVTRGFADALRIGHQARPEIFALDIRRPEALYEQVVEIDERIDADGTVLRQLDEAAALDQLKVLKDQGIRALAVVLVHGYRHPDHERHLARLARQVGFEQVSLSHQVSPLIRLIGRGDTTVVDAYLSPVLRRYADQVADELGDVRLEFMKSDGGLTGSAHFAGKDAILSGPAGGIIGCVRTAELADFERVIGFDMGGTSTDVSHYRGELERSFETEIAGVRLRVPMLEIHTVAAGGGSCLHFDGSRYRVGPDSAGASPGPACYRRGGPLTVTDCNLMLGKLQPDFFPAVFGPAADQPLDAAVVHDRFAELTEQIRAATGDTRAPEQVAEGFLQIAVNAMASAIRKVSVQRGHDVTRYTLNCFGGAGGQHACLVADALGIETVLIHPKAGVLSAYGMGLADVIALREFPLGGVLDADLLEALRQAESEALDQAMAELVDQGQERDRIRTRVQLQLKYEGTDTTLLVDRADLDEMQTAFAGLHREQFGFALDGRALVAESGLVEALAPGQALSEPAEETHAADAPVKPLTEVRAWMDGREQPQTPVIARADLKPGQPVAGPAILVEDHATTVVEPGWSAQLNARSHLVLRRTESRSARNRASTNVDPVMLEVFNNLFMAIAEHMGVVLQKTAWSANIKERLDFSCALFDGQGGLVANAPHVPVHLGSMGESVRAVIRAFADQMHPGDVFVLNDPYAGGTHLPDLTVVSPCFDAKGQILFFTASRAHHADIGGLTPGSMPPHSRRIDDEGVLISPTRIVRDGRLDEARLDELLASGPHPARNPRQNFADLRAQIAANACGRRELAEMVEQFGLKTVQAYMGHVQDNAAEQVRRALAELEDGHWIKTLDSGAQVEVRISVDRTNRRAVIDFSGSSAQQPDNFNAPAAITRACVLYVLRTLVADDIPLNDGCLAPVELIIPEGSLLNPKHPAAVVAGNVETSQVITDALLGAMGKLANSQGTMNNLTFGNARYQHYETLCGGAGAGEGFNGADAVHTHMTNSRLTDPEILETRFPVLLEGFGIRPDSGGQGRWRGGHGAERRIRFLEPMTVALLANSRTQAPQGLVGGGPGRTGEAWIEQPDGRIQSLAGCDRAEVEAGDVLVIRTPGGGGWGGPSD</sequence>
<evidence type="ECO:0000313" key="7">
    <source>
        <dbReference type="Proteomes" id="UP000484885"/>
    </source>
</evidence>
<evidence type="ECO:0000259" key="5">
    <source>
        <dbReference type="Pfam" id="PF19278"/>
    </source>
</evidence>
<proteinExistence type="inferred from homology"/>
<dbReference type="InterPro" id="IPR045079">
    <property type="entry name" value="Oxoprolinase-like"/>
</dbReference>
<dbReference type="GO" id="GO:0006749">
    <property type="term" value="P:glutathione metabolic process"/>
    <property type="evidence" value="ECO:0007669"/>
    <property type="project" value="TreeGrafter"/>
</dbReference>
<feature type="domain" description="Hydantoinase B/oxoprolinase" evidence="3">
    <location>
        <begin position="702"/>
        <end position="1208"/>
    </location>
</feature>
<accession>A0A845V0A4</accession>
<evidence type="ECO:0000259" key="4">
    <source>
        <dbReference type="Pfam" id="PF05378"/>
    </source>
</evidence>
<feature type="domain" description="Hydantoinase A/oxoprolinase" evidence="2">
    <location>
        <begin position="214"/>
        <end position="501"/>
    </location>
</feature>
<feature type="domain" description="Hydantoinase/oxoprolinase N-terminal" evidence="4">
    <location>
        <begin position="15"/>
        <end position="194"/>
    </location>
</feature>
<gene>
    <name evidence="6" type="ORF">G3I74_15050</name>
</gene>
<evidence type="ECO:0000259" key="2">
    <source>
        <dbReference type="Pfam" id="PF01968"/>
    </source>
</evidence>
<dbReference type="PANTHER" id="PTHR11365">
    <property type="entry name" value="5-OXOPROLINASE RELATED"/>
    <property type="match status" value="1"/>
</dbReference>
<dbReference type="Pfam" id="PF19278">
    <property type="entry name" value="Hydant_A_C"/>
    <property type="match status" value="1"/>
</dbReference>
<dbReference type="Pfam" id="PF01968">
    <property type="entry name" value="Hydantoinase_A"/>
    <property type="match status" value="1"/>
</dbReference>
<dbReference type="InterPro" id="IPR008040">
    <property type="entry name" value="Hydant_A_N"/>
</dbReference>
<dbReference type="InterPro" id="IPR049517">
    <property type="entry name" value="ACX-like_C"/>
</dbReference>
<keyword evidence="7" id="KW-1185">Reference proteome</keyword>
<dbReference type="GO" id="GO:0005829">
    <property type="term" value="C:cytosol"/>
    <property type="evidence" value="ECO:0007669"/>
    <property type="project" value="TreeGrafter"/>
</dbReference>
<evidence type="ECO:0000313" key="6">
    <source>
        <dbReference type="EMBL" id="NDY97047.1"/>
    </source>
</evidence>
<dbReference type="InterPro" id="IPR002821">
    <property type="entry name" value="Hydantoinase_A"/>
</dbReference>
<dbReference type="PANTHER" id="PTHR11365:SF23">
    <property type="entry name" value="HYPOTHETICAL 5-OXOPROLINASE (EUROFUNG)-RELATED"/>
    <property type="match status" value="1"/>
</dbReference>